<feature type="region of interest" description="Disordered" evidence="1">
    <location>
        <begin position="626"/>
        <end position="671"/>
    </location>
</feature>
<dbReference type="AlphaFoldDB" id="A0A9P6Q2R1"/>
<evidence type="ECO:0000256" key="1">
    <source>
        <dbReference type="SAM" id="MobiDB-lite"/>
    </source>
</evidence>
<feature type="compositionally biased region" description="Low complexity" evidence="1">
    <location>
        <begin position="413"/>
        <end position="424"/>
    </location>
</feature>
<dbReference type="PANTHER" id="PTHR37002:SF10">
    <property type="entry name" value="TRANSGLUTAMINASE-LIKE DOMAIN-CONTAINING PROTEIN"/>
    <property type="match status" value="1"/>
</dbReference>
<keyword evidence="2" id="KW-1133">Transmembrane helix</keyword>
<sequence length="967" mass="107101">MSTIPIPEPSSSSSASSQYLQHATVVNMDLPPDPPSYEVITTTLPAPSTSLLPPAPAYNRYDQHDHGDDVLSSLAIPGSSLPPLYQQQQQQQQQHPRRWSLQASPPLVDELPGYVAMDQFEPPWTLPNGRCIKYTVLAHHEVEGLGAGVGRETPAGGGGGAIPSGSYLHEVVAHQPPIPRSFRRRIQQTTSSPSSTSINNNNNNNSASTGSTTTGDDNEDGGNVTGEPPSAVYKRTSAWALEYWCEDTIMYLYFPVEPTQSAEGGESPSQEQNDETENARSQEAQESQEIPEQQQEEEEVEQGEQQQQQQLHQQWREQEDGSQEQGPREPCEQQCTLVQPPVREMAIVVAEEEEQKEGGNNIAQHAHTPAQEEGVEGFQVQPQSSVVIHPLGSITGAAHTHHHRAQEQDGSLSATATSTSTSTTVVGIPPAFQHPPPLEPPPPTTTPSSPPSPPLPNVTPNQICDTQLSSVSDTTTFSTTTTPSPAPRNNNNSNNNNNSTTHAQTHHHRHHHHHHRNRAKPIKTIPTFTLVAANDPMTCVWTSRVDDKLVEHSLQTSTRDQVLLHWRARGGGTGDEKLRLTEGVVAGCQHEWATCLDWVCGLAIWQWQPRWWRSRRGRVGTSNLLPEQQEQQQQQQRPQRQQENQEQPSSQLGEGEQRSGRRRRRERASLTSTKKERLLRVRLDCEIMFRVRGQYYAWRDVTEEKLLTPPPPPPRPIEPPRYLPLAMTIQSPLPSSSSHTLQRQVATAPVRETDRAESGRRGEAIAGQRPPTNTGTATATTTTRTTPTMMTATTKSSNARMFALYRDDHFDVDKKCRGYCVAEVWVVHEESAEDGQVDEFETGAGDPTQLTSITTATTIINEGINNSSEGPIVPHAAEASTPMEAEDSFPASLRRRKCMIRIKQNLSHDVETFILTTGPRLPDLFNRIPRRSPITSGHTLMYAVLVMSLFLGWGLFFLTKKDLGLTT</sequence>
<keyword evidence="4" id="KW-1185">Reference proteome</keyword>
<feature type="region of interest" description="Disordered" evidence="1">
    <location>
        <begin position="260"/>
        <end position="334"/>
    </location>
</feature>
<dbReference type="OrthoDB" id="2448842at2759"/>
<proteinExistence type="predicted"/>
<reference evidence="3" key="1">
    <citation type="journal article" date="2020" name="Fungal Divers.">
        <title>Resolving the Mortierellaceae phylogeny through synthesis of multi-gene phylogenetics and phylogenomics.</title>
        <authorList>
            <person name="Vandepol N."/>
            <person name="Liber J."/>
            <person name="Desiro A."/>
            <person name="Na H."/>
            <person name="Kennedy M."/>
            <person name="Barry K."/>
            <person name="Grigoriev I.V."/>
            <person name="Miller A.N."/>
            <person name="O'Donnell K."/>
            <person name="Stajich J.E."/>
            <person name="Bonito G."/>
        </authorList>
    </citation>
    <scope>NUCLEOTIDE SEQUENCE</scope>
    <source>
        <strain evidence="3">BC1065</strain>
    </source>
</reference>
<dbReference type="Proteomes" id="UP000807716">
    <property type="component" value="Unassembled WGS sequence"/>
</dbReference>
<feature type="compositionally biased region" description="Low complexity" evidence="1">
    <location>
        <begin position="469"/>
        <end position="501"/>
    </location>
</feature>
<evidence type="ECO:0000313" key="3">
    <source>
        <dbReference type="EMBL" id="KAG0257210.1"/>
    </source>
</evidence>
<keyword evidence="2" id="KW-0472">Membrane</keyword>
<protein>
    <submittedName>
        <fullName evidence="3">Uncharacterized protein</fullName>
    </submittedName>
</protein>
<feature type="compositionally biased region" description="Polar residues" evidence="1">
    <location>
        <begin position="260"/>
        <end position="271"/>
    </location>
</feature>
<feature type="compositionally biased region" description="Pro residues" evidence="1">
    <location>
        <begin position="432"/>
        <end position="457"/>
    </location>
</feature>
<feature type="compositionally biased region" description="Low complexity" evidence="1">
    <location>
        <begin position="626"/>
        <end position="654"/>
    </location>
</feature>
<name>A0A9P6Q2R1_9FUNG</name>
<feature type="compositionally biased region" description="Basic residues" evidence="1">
    <location>
        <begin position="504"/>
        <end position="521"/>
    </location>
</feature>
<dbReference type="EMBL" id="JAAAJB010000371">
    <property type="protein sequence ID" value="KAG0257210.1"/>
    <property type="molecule type" value="Genomic_DNA"/>
</dbReference>
<feature type="region of interest" description="Disordered" evidence="1">
    <location>
        <begin position="398"/>
        <end position="521"/>
    </location>
</feature>
<evidence type="ECO:0000256" key="2">
    <source>
        <dbReference type="SAM" id="Phobius"/>
    </source>
</evidence>
<dbReference type="PANTHER" id="PTHR37002">
    <property type="entry name" value="AGAP007005-PA"/>
    <property type="match status" value="1"/>
</dbReference>
<feature type="compositionally biased region" description="Low complexity" evidence="1">
    <location>
        <begin position="189"/>
        <end position="226"/>
    </location>
</feature>
<feature type="compositionally biased region" description="Low complexity" evidence="1">
    <location>
        <begin position="282"/>
        <end position="293"/>
    </location>
</feature>
<feature type="region of interest" description="Disordered" evidence="1">
    <location>
        <begin position="45"/>
        <end position="99"/>
    </location>
</feature>
<feature type="region of interest" description="Disordered" evidence="1">
    <location>
        <begin position="732"/>
        <end position="781"/>
    </location>
</feature>
<feature type="compositionally biased region" description="Low complexity" evidence="1">
    <location>
        <begin position="769"/>
        <end position="781"/>
    </location>
</feature>
<comment type="caution">
    <text evidence="3">The sequence shown here is derived from an EMBL/GenBank/DDBJ whole genome shotgun (WGS) entry which is preliminary data.</text>
</comment>
<organism evidence="3 4">
    <name type="scientific">Actinomortierella ambigua</name>
    <dbReference type="NCBI Taxonomy" id="1343610"/>
    <lineage>
        <taxon>Eukaryota</taxon>
        <taxon>Fungi</taxon>
        <taxon>Fungi incertae sedis</taxon>
        <taxon>Mucoromycota</taxon>
        <taxon>Mortierellomycotina</taxon>
        <taxon>Mortierellomycetes</taxon>
        <taxon>Mortierellales</taxon>
        <taxon>Mortierellaceae</taxon>
        <taxon>Actinomortierella</taxon>
    </lineage>
</organism>
<evidence type="ECO:0000313" key="4">
    <source>
        <dbReference type="Proteomes" id="UP000807716"/>
    </source>
</evidence>
<feature type="region of interest" description="Disordered" evidence="1">
    <location>
        <begin position="185"/>
        <end position="230"/>
    </location>
</feature>
<feature type="compositionally biased region" description="Basic and acidic residues" evidence="1">
    <location>
        <begin position="751"/>
        <end position="763"/>
    </location>
</feature>
<keyword evidence="2" id="KW-0812">Transmembrane</keyword>
<feature type="compositionally biased region" description="Polar residues" evidence="1">
    <location>
        <begin position="732"/>
        <end position="745"/>
    </location>
</feature>
<accession>A0A9P6Q2R1</accession>
<feature type="compositionally biased region" description="Low complexity" evidence="1">
    <location>
        <begin position="303"/>
        <end position="313"/>
    </location>
</feature>
<gene>
    <name evidence="3" type="ORF">DFQ27_005257</name>
</gene>
<feature type="transmembrane region" description="Helical" evidence="2">
    <location>
        <begin position="940"/>
        <end position="958"/>
    </location>
</feature>
<feature type="compositionally biased region" description="Polar residues" evidence="1">
    <location>
        <begin position="458"/>
        <end position="468"/>
    </location>
</feature>